<dbReference type="RefSeq" id="WP_154555315.1">
    <property type="nucleotide sequence ID" value="NZ_VUMR01000003.1"/>
</dbReference>
<evidence type="ECO:0000313" key="4">
    <source>
        <dbReference type="EMBL" id="MSS55597.1"/>
    </source>
</evidence>
<dbReference type="Gene3D" id="1.10.1370.30">
    <property type="match status" value="1"/>
</dbReference>
<accession>A0A6N7VD03</accession>
<protein>
    <submittedName>
        <fullName evidence="4">M3 family oligoendopeptidase</fullName>
    </submittedName>
</protein>
<dbReference type="GO" id="GO:0006508">
    <property type="term" value="P:proteolysis"/>
    <property type="evidence" value="ECO:0007669"/>
    <property type="project" value="InterPro"/>
</dbReference>
<sequence length="570" mass="67620">MKFTDYKYEHMDIEALQAQLKAICSKLQNAASYDDFKNAFIELNDVNKYINTNQTLVEVRHTVDTRDEYYTKENDFLNEMLPVLKEDIVNCNKAVMESSFVSELKKEVPETYFLQREMEEKSFDPIIIPEMQEENKLASKYQAIIASAQIEFDGETYTLAALEVKTNDKDRDTRKRAMQAYWGWYDEHAKEIGEVYDQLVHVRTRMAKKLGYENYIELGYYRMMRFDYNKNDVENYRKQVLEDVVPLDNELYARQQKRLGYDTLHAWDEKFEFTSGNPAPKYSREELVKRALKMYQELDPKTGEFFEFMTERELLDLDSKPGKAAGGYCTFIPNYQSPFIFANFNQTSHDAEVLTHEAGHAFQVYSSKDIFPIDCVWPTYESCEIHSMSMEFFTYPWMKSFFEEDVDKYYFNHLSGAVKFLPYGVLVDHFQHEVYEKPEMSCEERLATWRKLEKQYLPHKNYEGIDILEKGGWWMRQLHIFMDPFYYIDYTLAQVCALQFWARIQKNDKKAFEDYKHICKIGGTLPFRKIVKEAGLKVPFESGCLKDTVQLVREWFEKADDSILKKHLAI</sequence>
<name>A0A6N7VD03_9FIRM</name>
<dbReference type="InterPro" id="IPR045090">
    <property type="entry name" value="Pept_M3A_M3B"/>
</dbReference>
<keyword evidence="1" id="KW-0732">Signal</keyword>
<reference evidence="4 5" key="1">
    <citation type="submission" date="2019-08" db="EMBL/GenBank/DDBJ databases">
        <title>In-depth cultivation of the pig gut microbiome towards novel bacterial diversity and tailored functional studies.</title>
        <authorList>
            <person name="Wylensek D."/>
            <person name="Hitch T.C.A."/>
            <person name="Clavel T."/>
        </authorList>
    </citation>
    <scope>NUCLEOTIDE SEQUENCE [LARGE SCALE GENOMIC DNA]</scope>
    <source>
        <strain evidence="4 5">LKV-472-APC-3</strain>
    </source>
</reference>
<comment type="caution">
    <text evidence="4">The sequence shown here is derived from an EMBL/GenBank/DDBJ whole genome shotgun (WGS) entry which is preliminary data.</text>
</comment>
<dbReference type="Pfam" id="PF01401">
    <property type="entry name" value="Peptidase_M2"/>
    <property type="match status" value="1"/>
</dbReference>
<dbReference type="PANTHER" id="PTHR11804">
    <property type="entry name" value="PROTEASE M3 THIMET OLIGOPEPTIDASE-RELATED"/>
    <property type="match status" value="1"/>
</dbReference>
<evidence type="ECO:0000256" key="3">
    <source>
        <dbReference type="ARBA" id="ARBA00023180"/>
    </source>
</evidence>
<dbReference type="EMBL" id="VUMR01000003">
    <property type="protein sequence ID" value="MSS55597.1"/>
    <property type="molecule type" value="Genomic_DNA"/>
</dbReference>
<dbReference type="AlphaFoldDB" id="A0A6N7VD03"/>
<dbReference type="NCBIfam" id="TIGR02289">
    <property type="entry name" value="M3_not_pepF"/>
    <property type="match status" value="1"/>
</dbReference>
<dbReference type="GO" id="GO:0008241">
    <property type="term" value="F:peptidyl-dipeptidase activity"/>
    <property type="evidence" value="ECO:0007669"/>
    <property type="project" value="InterPro"/>
</dbReference>
<dbReference type="InterPro" id="IPR001548">
    <property type="entry name" value="Peptidase_M2"/>
</dbReference>
<dbReference type="InterPro" id="IPR011976">
    <property type="entry name" value="Pept_M3B_oligopep-rel"/>
</dbReference>
<dbReference type="GO" id="GO:0004222">
    <property type="term" value="F:metalloendopeptidase activity"/>
    <property type="evidence" value="ECO:0007669"/>
    <property type="project" value="InterPro"/>
</dbReference>
<evidence type="ECO:0000256" key="1">
    <source>
        <dbReference type="ARBA" id="ARBA00022729"/>
    </source>
</evidence>
<proteinExistence type="predicted"/>
<dbReference type="PANTHER" id="PTHR11804:SF28">
    <property type="entry name" value="OLIGOENDOPEPTIDASE F"/>
    <property type="match status" value="1"/>
</dbReference>
<evidence type="ECO:0000256" key="2">
    <source>
        <dbReference type="ARBA" id="ARBA00023157"/>
    </source>
</evidence>
<dbReference type="Proteomes" id="UP000434241">
    <property type="component" value="Unassembled WGS sequence"/>
</dbReference>
<keyword evidence="5" id="KW-1185">Reference proteome</keyword>
<gene>
    <name evidence="4" type="ORF">FYJ55_01375</name>
</gene>
<dbReference type="SUPFAM" id="SSF55486">
    <property type="entry name" value="Metalloproteases ('zincins'), catalytic domain"/>
    <property type="match status" value="1"/>
</dbReference>
<dbReference type="GeneID" id="93157953"/>
<keyword evidence="2" id="KW-1015">Disulfide bond</keyword>
<dbReference type="GO" id="GO:0016020">
    <property type="term" value="C:membrane"/>
    <property type="evidence" value="ECO:0007669"/>
    <property type="project" value="InterPro"/>
</dbReference>
<evidence type="ECO:0000313" key="5">
    <source>
        <dbReference type="Proteomes" id="UP000434241"/>
    </source>
</evidence>
<dbReference type="CDD" id="cd09606">
    <property type="entry name" value="M3B_PepF"/>
    <property type="match status" value="1"/>
</dbReference>
<dbReference type="GO" id="GO:0006518">
    <property type="term" value="P:peptide metabolic process"/>
    <property type="evidence" value="ECO:0007669"/>
    <property type="project" value="TreeGrafter"/>
</dbReference>
<keyword evidence="3" id="KW-0325">Glycoprotein</keyword>
<organism evidence="4 5">
    <name type="scientific">Holdemanella porci</name>
    <dbReference type="NCBI Taxonomy" id="2652276"/>
    <lineage>
        <taxon>Bacteria</taxon>
        <taxon>Bacillati</taxon>
        <taxon>Bacillota</taxon>
        <taxon>Erysipelotrichia</taxon>
        <taxon>Erysipelotrichales</taxon>
        <taxon>Erysipelotrichaceae</taxon>
        <taxon>Holdemanella</taxon>
    </lineage>
</organism>